<dbReference type="InterPro" id="IPR036085">
    <property type="entry name" value="PAZ_dom_sf"/>
</dbReference>
<evidence type="ECO:0000259" key="2">
    <source>
        <dbReference type="PROSITE" id="PS50822"/>
    </source>
</evidence>
<dbReference type="InterPro" id="IPR036397">
    <property type="entry name" value="RNaseH_sf"/>
</dbReference>
<dbReference type="AlphaFoldDB" id="A0A9P4H6Y0"/>
<dbReference type="PROSITE" id="PS50822">
    <property type="entry name" value="PIWI"/>
    <property type="match status" value="1"/>
</dbReference>
<comment type="caution">
    <text evidence="3">The sequence shown here is derived from an EMBL/GenBank/DDBJ whole genome shotgun (WGS) entry which is preliminary data.</text>
</comment>
<dbReference type="EMBL" id="ML978210">
    <property type="protein sequence ID" value="KAF2028677.1"/>
    <property type="molecule type" value="Genomic_DNA"/>
</dbReference>
<feature type="compositionally biased region" description="Basic and acidic residues" evidence="1">
    <location>
        <begin position="921"/>
        <end position="936"/>
    </location>
</feature>
<dbReference type="PANTHER" id="PTHR22891">
    <property type="entry name" value="EUKARYOTIC TRANSLATION INITIATION FACTOR 2C"/>
    <property type="match status" value="1"/>
</dbReference>
<dbReference type="OrthoDB" id="10252740at2759"/>
<dbReference type="Gene3D" id="3.40.50.2300">
    <property type="match status" value="1"/>
</dbReference>
<dbReference type="SMART" id="SM00950">
    <property type="entry name" value="Piwi"/>
    <property type="match status" value="1"/>
</dbReference>
<dbReference type="GO" id="GO:0003676">
    <property type="term" value="F:nucleic acid binding"/>
    <property type="evidence" value="ECO:0007669"/>
    <property type="project" value="InterPro"/>
</dbReference>
<protein>
    <submittedName>
        <fullName evidence="3">Piwi-domain-containing protein</fullName>
    </submittedName>
</protein>
<dbReference type="InterPro" id="IPR014811">
    <property type="entry name" value="ArgoL1"/>
</dbReference>
<dbReference type="InterPro" id="IPR012337">
    <property type="entry name" value="RNaseH-like_sf"/>
</dbReference>
<dbReference type="Gene3D" id="3.30.420.10">
    <property type="entry name" value="Ribonuclease H-like superfamily/Ribonuclease H"/>
    <property type="match status" value="1"/>
</dbReference>
<dbReference type="SMART" id="SM01163">
    <property type="entry name" value="DUF1785"/>
    <property type="match status" value="1"/>
</dbReference>
<dbReference type="Pfam" id="PF08699">
    <property type="entry name" value="ArgoL1"/>
    <property type="match status" value="1"/>
</dbReference>
<keyword evidence="4" id="KW-1185">Reference proteome</keyword>
<evidence type="ECO:0000313" key="4">
    <source>
        <dbReference type="Proteomes" id="UP000799777"/>
    </source>
</evidence>
<accession>A0A9P4H6Y0</accession>
<feature type="region of interest" description="Disordered" evidence="1">
    <location>
        <begin position="921"/>
        <end position="951"/>
    </location>
</feature>
<organism evidence="3 4">
    <name type="scientific">Setomelanomma holmii</name>
    <dbReference type="NCBI Taxonomy" id="210430"/>
    <lineage>
        <taxon>Eukaryota</taxon>
        <taxon>Fungi</taxon>
        <taxon>Dikarya</taxon>
        <taxon>Ascomycota</taxon>
        <taxon>Pezizomycotina</taxon>
        <taxon>Dothideomycetes</taxon>
        <taxon>Pleosporomycetidae</taxon>
        <taxon>Pleosporales</taxon>
        <taxon>Pleosporineae</taxon>
        <taxon>Phaeosphaeriaceae</taxon>
        <taxon>Setomelanomma</taxon>
    </lineage>
</organism>
<evidence type="ECO:0000256" key="1">
    <source>
        <dbReference type="SAM" id="MobiDB-lite"/>
    </source>
</evidence>
<feature type="domain" description="Piwi" evidence="2">
    <location>
        <begin position="583"/>
        <end position="900"/>
    </location>
</feature>
<dbReference type="InterPro" id="IPR003165">
    <property type="entry name" value="Piwi"/>
</dbReference>
<sequence>MAYIEAISDSHDWRDATHDFYYPIRDTDEPAPSKVVGRNWDPKAFTTGLTQFAKKLPDPSKKFATKKKKKDTTSNAPPVGPVRPKYPPRKAILDPPIEHAAQTILSNHFELHVGSDELYKYEILDLEEEGRTGKKVQALFRRALDAWPHLSTNKDSFATDGRKTIVSWKKLHGSLTTQPARPGQGPDQEGAIWPPQNITTGNHPTQARFEFVRKVQVARLQQQTLAGIDEMVNDLSAVKRCLDILVSKSFDQNVLRLSANKIFVKSARNMLAFNDNSTSQTLEIMRGYYYDIKPGMGSLLMNFNVSTSAFFRPIVVSEFLADDSTFKSYDERVAILSRLRVYIDPTHSEERFRKLGARIKTVHCIGEEKIEELPSFRKKQRDENGKLILVNGVQQYEPPITILLLTLPAVFTLEKVIKGRPAINCGTDTDPVWYAQEILRIVPYQIYSRPVPDDLKGSMVEQAALSPAIARSLIETEGLRHIGFDEVKESKVQFVNDQCFHFTAVKSLKYYLIQTLDQPMNDHKTKEYMDLFEAELKNQMSRRCQVDPSGMARANPGLEATSLKGNKNLEAHFGSAKDLGVDLVVLMLPSVDRRMYGDFKRLADRTQGLNSICVAKPAQLKGQIGKYMTNVVQKVNFKTGGTNAHVQDISKFLGERRTLILGADVVHPGHLAFEDSPSVACIVGSVDDDAGRFLGSARLQSKDKLDREIIDRVEDMVVERIKDWMLSTGSKEVPANIIYYRDGVSEGQYDKVVTIELSAIRRAWLAVKASNKPTTGAVNLTALVGGKRHHTRFYPIEEADKDPRGNQNCRPGTYVDRLVTSPYYDDFYLQSHSGIKGTARPTHYFPLVNGNIDSCKTIAQIRRLTHHLCYTYCRATGGVSYATPTYYADRLCDRARLYLPKTWSGKAGSDTDFTAHLEQAKTAEQDRRQQARDNDYRNGQPFQTGGVKDQAELDDEIQDTEQIRIFARNQVLDYAKREFYDRATNLDGNSWHTDLAKVMFWM</sequence>
<reference evidence="3" key="1">
    <citation type="journal article" date="2020" name="Stud. Mycol.">
        <title>101 Dothideomycetes genomes: a test case for predicting lifestyles and emergence of pathogens.</title>
        <authorList>
            <person name="Haridas S."/>
            <person name="Albert R."/>
            <person name="Binder M."/>
            <person name="Bloem J."/>
            <person name="Labutti K."/>
            <person name="Salamov A."/>
            <person name="Andreopoulos B."/>
            <person name="Baker S."/>
            <person name="Barry K."/>
            <person name="Bills G."/>
            <person name="Bluhm B."/>
            <person name="Cannon C."/>
            <person name="Castanera R."/>
            <person name="Culley D."/>
            <person name="Daum C."/>
            <person name="Ezra D."/>
            <person name="Gonzalez J."/>
            <person name="Henrissat B."/>
            <person name="Kuo A."/>
            <person name="Liang C."/>
            <person name="Lipzen A."/>
            <person name="Lutzoni F."/>
            <person name="Magnuson J."/>
            <person name="Mondo S."/>
            <person name="Nolan M."/>
            <person name="Ohm R."/>
            <person name="Pangilinan J."/>
            <person name="Park H.-J."/>
            <person name="Ramirez L."/>
            <person name="Alfaro M."/>
            <person name="Sun H."/>
            <person name="Tritt A."/>
            <person name="Yoshinaga Y."/>
            <person name="Zwiers L.-H."/>
            <person name="Turgeon B."/>
            <person name="Goodwin S."/>
            <person name="Spatafora J."/>
            <person name="Crous P."/>
            <person name="Grigoriev I."/>
        </authorList>
    </citation>
    <scope>NUCLEOTIDE SEQUENCE</scope>
    <source>
        <strain evidence="3">CBS 110217</strain>
    </source>
</reference>
<dbReference type="Pfam" id="PF02171">
    <property type="entry name" value="Piwi"/>
    <property type="match status" value="1"/>
</dbReference>
<name>A0A9P4H6Y0_9PLEO</name>
<evidence type="ECO:0000313" key="3">
    <source>
        <dbReference type="EMBL" id="KAF2028677.1"/>
    </source>
</evidence>
<proteinExistence type="predicted"/>
<gene>
    <name evidence="3" type="ORF">EK21DRAFT_69284</name>
</gene>
<dbReference type="SUPFAM" id="SSF53098">
    <property type="entry name" value="Ribonuclease H-like"/>
    <property type="match status" value="1"/>
</dbReference>
<feature type="region of interest" description="Disordered" evidence="1">
    <location>
        <begin position="60"/>
        <end position="88"/>
    </location>
</feature>
<dbReference type="SUPFAM" id="SSF101690">
    <property type="entry name" value="PAZ domain"/>
    <property type="match status" value="1"/>
</dbReference>
<dbReference type="Proteomes" id="UP000799777">
    <property type="component" value="Unassembled WGS sequence"/>
</dbReference>